<name>A0A316I4A5_9PSEU</name>
<dbReference type="PANTHER" id="PTHR34978:SF3">
    <property type="entry name" value="SLR0241 PROTEIN"/>
    <property type="match status" value="1"/>
</dbReference>
<feature type="transmembrane region" description="Helical" evidence="7">
    <location>
        <begin position="85"/>
        <end position="107"/>
    </location>
</feature>
<sequence>MTVALSLLLGCVVVGWLAPRYLLRIADPAVALVAWLVSVVAVVVTTAGAMLLLVLPDHGLGPSVVATLHQCWQSVAHGSAPAVEAVSGAVGFVLLAGLLARLAVAGVRGGRQRAQARREQLDVLRVAGRREEGAHVTVWLDHDSPLAFSLAGRPGVVVATEGLHRHLSPEQVQAVLTHEQAHLNGRHHLLVAFGDLVGATLPFLPLFRRTAAALRELVELAADATAVRKHGADAVRAALTGVAGHGAPGTALAMGGDSVQSRLAKLPRHVPGPARRLASCGLAGVTALVLPAVTALAALATLMLVSCPAA</sequence>
<keyword evidence="7" id="KW-0812">Transmembrane</keyword>
<dbReference type="Proteomes" id="UP000246005">
    <property type="component" value="Unassembled WGS sequence"/>
</dbReference>
<dbReference type="GO" id="GO:0004222">
    <property type="term" value="F:metalloendopeptidase activity"/>
    <property type="evidence" value="ECO:0007669"/>
    <property type="project" value="InterPro"/>
</dbReference>
<organism evidence="9 10">
    <name type="scientific">Lentzea atacamensis</name>
    <dbReference type="NCBI Taxonomy" id="531938"/>
    <lineage>
        <taxon>Bacteria</taxon>
        <taxon>Bacillati</taxon>
        <taxon>Actinomycetota</taxon>
        <taxon>Actinomycetes</taxon>
        <taxon>Pseudonocardiales</taxon>
        <taxon>Pseudonocardiaceae</taxon>
        <taxon>Lentzea</taxon>
    </lineage>
</organism>
<accession>A0A316I4A5</accession>
<keyword evidence="7" id="KW-1133">Transmembrane helix</keyword>
<keyword evidence="7" id="KW-0472">Membrane</keyword>
<feature type="domain" description="Peptidase M48" evidence="8">
    <location>
        <begin position="114"/>
        <end position="195"/>
    </location>
</feature>
<dbReference type="PANTHER" id="PTHR34978">
    <property type="entry name" value="POSSIBLE SENSOR-TRANSDUCER PROTEIN BLAR"/>
    <property type="match status" value="1"/>
</dbReference>
<evidence type="ECO:0000313" key="9">
    <source>
        <dbReference type="EMBL" id="PWK87247.1"/>
    </source>
</evidence>
<comment type="caution">
    <text evidence="9">The sequence shown here is derived from an EMBL/GenBank/DDBJ whole genome shotgun (WGS) entry which is preliminary data.</text>
</comment>
<dbReference type="CDD" id="cd07326">
    <property type="entry name" value="M56_BlaR1_MecR1_like"/>
    <property type="match status" value="1"/>
</dbReference>
<feature type="transmembrane region" description="Helical" evidence="7">
    <location>
        <begin position="6"/>
        <end position="23"/>
    </location>
</feature>
<protein>
    <submittedName>
        <fullName evidence="9">Zn-dependent protease with chaperone function</fullName>
    </submittedName>
</protein>
<dbReference type="Gene3D" id="3.30.2010.10">
    <property type="entry name" value="Metalloproteases ('zincins'), catalytic domain"/>
    <property type="match status" value="1"/>
</dbReference>
<evidence type="ECO:0000313" key="10">
    <source>
        <dbReference type="Proteomes" id="UP000246005"/>
    </source>
</evidence>
<evidence type="ECO:0000256" key="3">
    <source>
        <dbReference type="ARBA" id="ARBA00022801"/>
    </source>
</evidence>
<keyword evidence="3 6" id="KW-0378">Hydrolase</keyword>
<evidence type="ECO:0000256" key="2">
    <source>
        <dbReference type="ARBA" id="ARBA00022723"/>
    </source>
</evidence>
<comment type="cofactor">
    <cofactor evidence="6">
        <name>Zn(2+)</name>
        <dbReference type="ChEBI" id="CHEBI:29105"/>
    </cofactor>
    <text evidence="6">Binds 1 zinc ion per subunit.</text>
</comment>
<proteinExistence type="inferred from homology"/>
<dbReference type="InterPro" id="IPR001915">
    <property type="entry name" value="Peptidase_M48"/>
</dbReference>
<dbReference type="Pfam" id="PF01435">
    <property type="entry name" value="Peptidase_M48"/>
    <property type="match status" value="1"/>
</dbReference>
<dbReference type="EMBL" id="QGHB01000004">
    <property type="protein sequence ID" value="PWK87247.1"/>
    <property type="molecule type" value="Genomic_DNA"/>
</dbReference>
<keyword evidence="1 6" id="KW-0645">Protease</keyword>
<evidence type="ECO:0000256" key="5">
    <source>
        <dbReference type="ARBA" id="ARBA00023049"/>
    </source>
</evidence>
<comment type="similarity">
    <text evidence="6">Belongs to the peptidase M48 family.</text>
</comment>
<evidence type="ECO:0000256" key="1">
    <source>
        <dbReference type="ARBA" id="ARBA00022670"/>
    </source>
</evidence>
<feature type="transmembrane region" description="Helical" evidence="7">
    <location>
        <begin position="277"/>
        <end position="305"/>
    </location>
</feature>
<evidence type="ECO:0000256" key="4">
    <source>
        <dbReference type="ARBA" id="ARBA00022833"/>
    </source>
</evidence>
<dbReference type="GO" id="GO:0006508">
    <property type="term" value="P:proteolysis"/>
    <property type="evidence" value="ECO:0007669"/>
    <property type="project" value="UniProtKB-KW"/>
</dbReference>
<keyword evidence="2" id="KW-0479">Metal-binding</keyword>
<reference evidence="9 10" key="1">
    <citation type="submission" date="2018-05" db="EMBL/GenBank/DDBJ databases">
        <title>Genomic Encyclopedia of Type Strains, Phase IV (KMG-IV): sequencing the most valuable type-strain genomes for metagenomic binning, comparative biology and taxonomic classification.</title>
        <authorList>
            <person name="Goeker M."/>
        </authorList>
    </citation>
    <scope>NUCLEOTIDE SEQUENCE [LARGE SCALE GENOMIC DNA]</scope>
    <source>
        <strain evidence="9 10">DSM 45480</strain>
    </source>
</reference>
<evidence type="ECO:0000256" key="7">
    <source>
        <dbReference type="SAM" id="Phobius"/>
    </source>
</evidence>
<keyword evidence="5 6" id="KW-0482">Metalloprotease</keyword>
<gene>
    <name evidence="9" type="ORF">C8D88_104408</name>
</gene>
<evidence type="ECO:0000256" key="6">
    <source>
        <dbReference type="RuleBase" id="RU003983"/>
    </source>
</evidence>
<dbReference type="RefSeq" id="WP_109636844.1">
    <property type="nucleotide sequence ID" value="NZ_QGHB01000004.1"/>
</dbReference>
<dbReference type="GO" id="GO:0046872">
    <property type="term" value="F:metal ion binding"/>
    <property type="evidence" value="ECO:0007669"/>
    <property type="project" value="UniProtKB-KW"/>
</dbReference>
<dbReference type="InterPro" id="IPR052173">
    <property type="entry name" value="Beta-lactam_resp_regulator"/>
</dbReference>
<dbReference type="AlphaFoldDB" id="A0A316I4A5"/>
<feature type="transmembrane region" description="Helical" evidence="7">
    <location>
        <begin position="30"/>
        <end position="55"/>
    </location>
</feature>
<keyword evidence="4 6" id="KW-0862">Zinc</keyword>
<evidence type="ECO:0000259" key="8">
    <source>
        <dbReference type="Pfam" id="PF01435"/>
    </source>
</evidence>